<feature type="transmembrane region" description="Helical" evidence="1">
    <location>
        <begin position="12"/>
        <end position="37"/>
    </location>
</feature>
<dbReference type="PANTHER" id="PTHR47197:SF3">
    <property type="entry name" value="DIHYDRO-HEME D1 DEHYDROGENASE"/>
    <property type="match status" value="1"/>
</dbReference>
<feature type="transmembrane region" description="Helical" evidence="1">
    <location>
        <begin position="49"/>
        <end position="67"/>
    </location>
</feature>
<dbReference type="RefSeq" id="WP_129893257.1">
    <property type="nucleotide sequence ID" value="NZ_CP035758.1"/>
</dbReference>
<keyword evidence="1" id="KW-1133">Transmembrane helix</keyword>
<evidence type="ECO:0000313" key="3">
    <source>
        <dbReference type="Proteomes" id="UP000290365"/>
    </source>
</evidence>
<dbReference type="InterPro" id="IPR011045">
    <property type="entry name" value="N2O_reductase_N"/>
</dbReference>
<dbReference type="SUPFAM" id="SSF50974">
    <property type="entry name" value="Nitrous oxide reductase, N-terminal domain"/>
    <property type="match status" value="1"/>
</dbReference>
<keyword evidence="1" id="KW-0812">Transmembrane</keyword>
<gene>
    <name evidence="2" type="ORF">EPA93_41900</name>
</gene>
<accession>A0A4P6K1X7</accession>
<organism evidence="2 3">
    <name type="scientific">Ktedonosporobacter rubrisoli</name>
    <dbReference type="NCBI Taxonomy" id="2509675"/>
    <lineage>
        <taxon>Bacteria</taxon>
        <taxon>Bacillati</taxon>
        <taxon>Chloroflexota</taxon>
        <taxon>Ktedonobacteria</taxon>
        <taxon>Ktedonobacterales</taxon>
        <taxon>Ktedonosporobacteraceae</taxon>
        <taxon>Ktedonosporobacter</taxon>
    </lineage>
</organism>
<evidence type="ECO:0000256" key="1">
    <source>
        <dbReference type="SAM" id="Phobius"/>
    </source>
</evidence>
<dbReference type="OrthoDB" id="9776991at2"/>
<dbReference type="InterPro" id="IPR051200">
    <property type="entry name" value="Host-pathogen_enzymatic-act"/>
</dbReference>
<reference evidence="2 3" key="1">
    <citation type="submission" date="2019-01" db="EMBL/GenBank/DDBJ databases">
        <title>Ktedonosporobacter rubrisoli SCAWS-G2.</title>
        <authorList>
            <person name="Huang Y."/>
            <person name="Yan B."/>
        </authorList>
    </citation>
    <scope>NUCLEOTIDE SEQUENCE [LARGE SCALE GENOMIC DNA]</scope>
    <source>
        <strain evidence="2 3">SCAWS-G2</strain>
    </source>
</reference>
<dbReference type="PANTHER" id="PTHR47197">
    <property type="entry name" value="PROTEIN NIRF"/>
    <property type="match status" value="1"/>
</dbReference>
<sequence>MDATRKSPKSSLGTLAVWLLGIASFGLLALIIVAVVIRFLTPSNLPRLQLMGGIALPGVLATAGGQLSSQSLSMDRFDFEALDEHTGYLFIAHPGPTATKLALLQQAKEVPAGLHVQSSVAVFNTRSNKYMGAVLAPFVHGIAVAPDLQRVYAADADEGKIYVIDEHSCKDMSNSNENACRVLTTIKTSGVPDSLEYDATDHEVFISEPGKANPDQGLEEVISTQTNAIIHVIKWGTDVGHVRYDPLSRRVFVVLVSGTQSEIATVNPVTFTINRVALPKTCVSAHGLILDSRQQVAFAACVDSQNVAMFDMRALKPIGDTQNLLPVGSKPDVLAVDTDLHVLYIGCASAVSVFEEQDASHGVLHKLKDYVLNSGSTHSIAVDEQAHDLYVPLTSLGGRPALLIEHYNQQGNV</sequence>
<proteinExistence type="predicted"/>
<dbReference type="InterPro" id="IPR015943">
    <property type="entry name" value="WD40/YVTN_repeat-like_dom_sf"/>
</dbReference>
<dbReference type="Proteomes" id="UP000290365">
    <property type="component" value="Chromosome"/>
</dbReference>
<keyword evidence="3" id="KW-1185">Reference proteome</keyword>
<protein>
    <recommendedName>
        <fullName evidence="4">YncE family protein</fullName>
    </recommendedName>
</protein>
<dbReference type="EMBL" id="CP035758">
    <property type="protein sequence ID" value="QBD82188.1"/>
    <property type="molecule type" value="Genomic_DNA"/>
</dbReference>
<name>A0A4P6K1X7_KTERU</name>
<dbReference type="KEGG" id="kbs:EPA93_41900"/>
<evidence type="ECO:0008006" key="4">
    <source>
        <dbReference type="Google" id="ProtNLM"/>
    </source>
</evidence>
<dbReference type="Gene3D" id="2.130.10.10">
    <property type="entry name" value="YVTN repeat-like/Quinoprotein amine dehydrogenase"/>
    <property type="match status" value="2"/>
</dbReference>
<keyword evidence="1" id="KW-0472">Membrane</keyword>
<dbReference type="AlphaFoldDB" id="A0A4P6K1X7"/>
<evidence type="ECO:0000313" key="2">
    <source>
        <dbReference type="EMBL" id="QBD82188.1"/>
    </source>
</evidence>